<dbReference type="InterPro" id="IPR006629">
    <property type="entry name" value="LITAF"/>
</dbReference>
<keyword evidence="5" id="KW-0812">Transmembrane</keyword>
<feature type="transmembrane region" description="Helical" evidence="5">
    <location>
        <begin position="117"/>
        <end position="140"/>
    </location>
</feature>
<dbReference type="AlphaFoldDB" id="A0A9N9MS62"/>
<evidence type="ECO:0000313" key="8">
    <source>
        <dbReference type="Proteomes" id="UP001152799"/>
    </source>
</evidence>
<feature type="domain" description="LITAF" evidence="6">
    <location>
        <begin position="79"/>
        <end position="162"/>
    </location>
</feature>
<dbReference type="GO" id="GO:0046872">
    <property type="term" value="F:metal ion binding"/>
    <property type="evidence" value="ECO:0007669"/>
    <property type="project" value="UniProtKB-KW"/>
</dbReference>
<dbReference type="PROSITE" id="PS51837">
    <property type="entry name" value="LITAF"/>
    <property type="match status" value="1"/>
</dbReference>
<dbReference type="SMART" id="SM00714">
    <property type="entry name" value="LITAF"/>
    <property type="match status" value="1"/>
</dbReference>
<keyword evidence="3" id="KW-0862">Zinc</keyword>
<keyword evidence="4" id="KW-0804">Transcription</keyword>
<accession>A0A9N9MS62</accession>
<evidence type="ECO:0000259" key="6">
    <source>
        <dbReference type="PROSITE" id="PS51837"/>
    </source>
</evidence>
<evidence type="ECO:0000256" key="1">
    <source>
        <dbReference type="ARBA" id="ARBA00008925"/>
    </source>
</evidence>
<keyword evidence="5" id="KW-0472">Membrane</keyword>
<proteinExistence type="inferred from homology"/>
<dbReference type="PROSITE" id="PS01030">
    <property type="entry name" value="RNA_POL_M_15KD"/>
    <property type="match status" value="1"/>
</dbReference>
<name>A0A9N9MS62_9CUCU</name>
<evidence type="ECO:0000256" key="5">
    <source>
        <dbReference type="SAM" id="Phobius"/>
    </source>
</evidence>
<dbReference type="EMBL" id="OU892282">
    <property type="protein sequence ID" value="CAG9769903.1"/>
    <property type="molecule type" value="Genomic_DNA"/>
</dbReference>
<protein>
    <recommendedName>
        <fullName evidence="6">LITAF domain-containing protein</fullName>
    </recommendedName>
</protein>
<dbReference type="OrthoDB" id="7765058at2759"/>
<gene>
    <name evidence="7" type="ORF">CEUTPL_LOCUS10376</name>
</gene>
<dbReference type="Pfam" id="PF10601">
    <property type="entry name" value="zf-LITAF-like"/>
    <property type="match status" value="1"/>
</dbReference>
<dbReference type="Proteomes" id="UP001152799">
    <property type="component" value="Chromosome 6"/>
</dbReference>
<comment type="similarity">
    <text evidence="1">Belongs to the archaeal RpoM/eukaryotic RPA12/RPB9/RPC11 RNA polymerase family.</text>
</comment>
<keyword evidence="8" id="KW-1185">Reference proteome</keyword>
<evidence type="ECO:0000313" key="7">
    <source>
        <dbReference type="EMBL" id="CAG9769903.1"/>
    </source>
</evidence>
<keyword evidence="5" id="KW-1133">Transmembrane helix</keyword>
<evidence type="ECO:0000256" key="4">
    <source>
        <dbReference type="ARBA" id="ARBA00023163"/>
    </source>
</evidence>
<reference evidence="7" key="1">
    <citation type="submission" date="2022-01" db="EMBL/GenBank/DDBJ databases">
        <authorList>
            <person name="King R."/>
        </authorList>
    </citation>
    <scope>NUCLEOTIDE SEQUENCE</scope>
</reference>
<evidence type="ECO:0000256" key="2">
    <source>
        <dbReference type="ARBA" id="ARBA00022723"/>
    </source>
</evidence>
<evidence type="ECO:0000256" key="3">
    <source>
        <dbReference type="ARBA" id="ARBA00022833"/>
    </source>
</evidence>
<sequence>MDAYLICQICGEKLSFNPECPCTLGEHLIRKHPRVEMTHFSNDNFCVCSSNSSKQKLKKKCPKSDLPCDCTYFEKPRRKTCIFKTSVETWKPGPLRVSCPHCGALARPCIRRQRNRVAYSPLGAFCLLVCWPVCFLPFLMPESSQIQLFCKECGAFLGEYDRKSGRMKCPPCPINEAFNINQLPPMC</sequence>
<keyword evidence="2" id="KW-0479">Metal-binding</keyword>
<organism evidence="7 8">
    <name type="scientific">Ceutorhynchus assimilis</name>
    <name type="common">cabbage seed weevil</name>
    <dbReference type="NCBI Taxonomy" id="467358"/>
    <lineage>
        <taxon>Eukaryota</taxon>
        <taxon>Metazoa</taxon>
        <taxon>Ecdysozoa</taxon>
        <taxon>Arthropoda</taxon>
        <taxon>Hexapoda</taxon>
        <taxon>Insecta</taxon>
        <taxon>Pterygota</taxon>
        <taxon>Neoptera</taxon>
        <taxon>Endopterygota</taxon>
        <taxon>Coleoptera</taxon>
        <taxon>Polyphaga</taxon>
        <taxon>Cucujiformia</taxon>
        <taxon>Curculionidae</taxon>
        <taxon>Ceutorhynchinae</taxon>
        <taxon>Ceutorhynchus</taxon>
    </lineage>
</organism>
<dbReference type="InterPro" id="IPR019761">
    <property type="entry name" value="DNA-dir_RNA_pol-M_15_CS"/>
</dbReference>